<evidence type="ECO:0000256" key="10">
    <source>
        <dbReference type="ARBA" id="ARBA00023157"/>
    </source>
</evidence>
<dbReference type="EMBL" id="BKCP01010514">
    <property type="protein sequence ID" value="GER52791.1"/>
    <property type="molecule type" value="Genomic_DNA"/>
</dbReference>
<gene>
    <name evidence="18" type="ORF">STAS_30274</name>
</gene>
<keyword evidence="9 11" id="KW-0408">Iron</keyword>
<evidence type="ECO:0000259" key="16">
    <source>
        <dbReference type="PROSITE" id="PS01031"/>
    </source>
</evidence>
<evidence type="ECO:0000256" key="4">
    <source>
        <dbReference type="ARBA" id="ARBA00022559"/>
    </source>
</evidence>
<keyword evidence="8 15" id="KW-0560">Oxidoreductase</keyword>
<feature type="binding site" evidence="11">
    <location>
        <position position="325"/>
    </location>
    <ligand>
        <name>Ca(2+)</name>
        <dbReference type="ChEBI" id="CHEBI:29108"/>
        <label>2</label>
    </ligand>
</feature>
<keyword evidence="4 15" id="KW-0575">Peroxidase</keyword>
<dbReference type="GO" id="GO:0140825">
    <property type="term" value="F:lactoperoxidase activity"/>
    <property type="evidence" value="ECO:0007669"/>
    <property type="project" value="UniProtKB-EC"/>
</dbReference>
<protein>
    <recommendedName>
        <fullName evidence="3 15">Peroxidase</fullName>
        <ecNumber evidence="3 15">1.11.1.7</ecNumber>
    </recommendedName>
</protein>
<evidence type="ECO:0000256" key="15">
    <source>
        <dbReference type="RuleBase" id="RU362060"/>
    </source>
</evidence>
<keyword evidence="6 11" id="KW-0479">Metal-binding</keyword>
<dbReference type="AlphaFoldDB" id="A0A5A7R947"/>
<comment type="function">
    <text evidence="15">Removal of H(2)O(2), oxidation of toxic reductants, biosynthesis and degradation of lignin, suberization, auxin catabolism, response to environmental stresses such as wounding, pathogen attack and oxidative stress.</text>
</comment>
<evidence type="ECO:0000256" key="14">
    <source>
        <dbReference type="RuleBase" id="RU003616"/>
    </source>
</evidence>
<sequence length="405" mass="45067">MSTFALQSLLSDPFFTSGHVLRAGPQEAVGPMDWKETSEAHIFKFDLPGLAKQDVKLQIHDDRVLHVSADFKDDDYCQKSENYKWHCRERPAGGSFYREFRLPENALVDEVKASMSDGVLVVTVPKDQSKKKKQGRIKHAVEISGKGDDHSGNANKGLVSIVRQLPLSSPADLSPFYYLKTCPNLETIIQQKVRAWLKRDYTLAPAIIRLHFHDCAVRVLKFFFISFVTSSKIETSSARPRQAPLSAASSSSNLFEKELGLSFVDLVVLSGAHTIGRTSCRAIDRRLFGRNNGGARPPMDVAYRRVLKGKCRGYIGKFVDLDGTTPRKFDVAYYGNLGRGKGVLETDQLLYSDGRTAGMVGLMAGQPEFFMGQFAVSMTKLGNVNVVTRRTGKGEVRLNCNYVNK</sequence>
<dbReference type="GO" id="GO:0006979">
    <property type="term" value="P:response to oxidative stress"/>
    <property type="evidence" value="ECO:0007669"/>
    <property type="project" value="UniProtKB-UniRule"/>
</dbReference>
<evidence type="ECO:0000256" key="6">
    <source>
        <dbReference type="ARBA" id="ARBA00022723"/>
    </source>
</evidence>
<feature type="domain" description="Plant heme peroxidase family profile" evidence="17">
    <location>
        <begin position="172"/>
        <end position="218"/>
    </location>
</feature>
<dbReference type="InterPro" id="IPR002068">
    <property type="entry name" value="A-crystallin/Hsp20_dom"/>
</dbReference>
<accession>A0A5A7R947</accession>
<dbReference type="InterPro" id="IPR002016">
    <property type="entry name" value="Haem_peroxidase"/>
</dbReference>
<comment type="subcellular location">
    <subcellularLocation>
        <location evidence="15">Secreted</location>
    </subcellularLocation>
</comment>
<comment type="similarity">
    <text evidence="13 14">Belongs to the small heat shock protein (HSP20) family.</text>
</comment>
<dbReference type="InterPro" id="IPR019794">
    <property type="entry name" value="Peroxidases_AS"/>
</dbReference>
<organism evidence="18 19">
    <name type="scientific">Striga asiatica</name>
    <name type="common">Asiatic witchweed</name>
    <name type="synonym">Buchnera asiatica</name>
    <dbReference type="NCBI Taxonomy" id="4170"/>
    <lineage>
        <taxon>Eukaryota</taxon>
        <taxon>Viridiplantae</taxon>
        <taxon>Streptophyta</taxon>
        <taxon>Embryophyta</taxon>
        <taxon>Tracheophyta</taxon>
        <taxon>Spermatophyta</taxon>
        <taxon>Magnoliopsida</taxon>
        <taxon>eudicotyledons</taxon>
        <taxon>Gunneridae</taxon>
        <taxon>Pentapetalae</taxon>
        <taxon>asterids</taxon>
        <taxon>lamiids</taxon>
        <taxon>Lamiales</taxon>
        <taxon>Orobanchaceae</taxon>
        <taxon>Buchnereae</taxon>
        <taxon>Striga</taxon>
    </lineage>
</organism>
<dbReference type="CDD" id="cd06472">
    <property type="entry name" value="ACD_ScHsp26_like"/>
    <property type="match status" value="1"/>
</dbReference>
<dbReference type="Gene3D" id="1.10.520.10">
    <property type="match status" value="1"/>
</dbReference>
<feature type="binding site" evidence="11">
    <location>
        <position position="274"/>
    </location>
    <ligand>
        <name>Ca(2+)</name>
        <dbReference type="ChEBI" id="CHEBI:29108"/>
        <label>2</label>
    </ligand>
</feature>
<dbReference type="PROSITE" id="PS00436">
    <property type="entry name" value="PEROXIDASE_2"/>
    <property type="match status" value="1"/>
</dbReference>
<feature type="domain" description="SHSP" evidence="16">
    <location>
        <begin position="23"/>
        <end position="144"/>
    </location>
</feature>
<dbReference type="FunFam" id="1.10.420.10:FF:000001">
    <property type="entry name" value="Peroxidase"/>
    <property type="match status" value="1"/>
</dbReference>
<evidence type="ECO:0000256" key="13">
    <source>
        <dbReference type="PROSITE-ProRule" id="PRU00285"/>
    </source>
</evidence>
<evidence type="ECO:0000256" key="1">
    <source>
        <dbReference type="ARBA" id="ARBA00000189"/>
    </source>
</evidence>
<feature type="binding site" evidence="11">
    <location>
        <position position="330"/>
    </location>
    <ligand>
        <name>Ca(2+)</name>
        <dbReference type="ChEBI" id="CHEBI:29108"/>
        <label>2</label>
    </ligand>
</feature>
<keyword evidence="7 11" id="KW-0106">Calcium</keyword>
<dbReference type="Pfam" id="PF00141">
    <property type="entry name" value="peroxidase"/>
    <property type="match status" value="1"/>
</dbReference>
<evidence type="ECO:0000256" key="11">
    <source>
        <dbReference type="PIRSR" id="PIRSR600823-3"/>
    </source>
</evidence>
<dbReference type="GO" id="GO:0020037">
    <property type="term" value="F:heme binding"/>
    <property type="evidence" value="ECO:0007669"/>
    <property type="project" value="UniProtKB-UniRule"/>
</dbReference>
<dbReference type="PRINTS" id="PR00461">
    <property type="entry name" value="PLPEROXIDASE"/>
</dbReference>
<dbReference type="GO" id="GO:0005576">
    <property type="term" value="C:extracellular region"/>
    <property type="evidence" value="ECO:0007669"/>
    <property type="project" value="UniProtKB-SubCell"/>
</dbReference>
<dbReference type="OrthoDB" id="1431247at2759"/>
<evidence type="ECO:0000256" key="2">
    <source>
        <dbReference type="ARBA" id="ARBA00006873"/>
    </source>
</evidence>
<dbReference type="PROSITE" id="PS50873">
    <property type="entry name" value="PEROXIDASE_4"/>
    <property type="match status" value="2"/>
</dbReference>
<dbReference type="Proteomes" id="UP000325081">
    <property type="component" value="Unassembled WGS sequence"/>
</dbReference>
<comment type="similarity">
    <text evidence="2">Belongs to the peroxidase family. Ascorbate peroxidase subfamily.</text>
</comment>
<dbReference type="PROSITE" id="PS00435">
    <property type="entry name" value="PEROXIDASE_1"/>
    <property type="match status" value="1"/>
</dbReference>
<keyword evidence="10 12" id="KW-1015">Disulfide bond</keyword>
<name>A0A5A7R947_STRAF</name>
<evidence type="ECO:0000256" key="8">
    <source>
        <dbReference type="ARBA" id="ARBA00023002"/>
    </source>
</evidence>
<dbReference type="PANTHER" id="PTHR31517:SF48">
    <property type="entry name" value="PEROXIDASE 16-RELATED"/>
    <property type="match status" value="1"/>
</dbReference>
<dbReference type="InterPro" id="IPR000823">
    <property type="entry name" value="Peroxidase_pln"/>
</dbReference>
<dbReference type="SUPFAM" id="SSF49764">
    <property type="entry name" value="HSP20-like chaperones"/>
    <property type="match status" value="1"/>
</dbReference>
<dbReference type="InterPro" id="IPR010255">
    <property type="entry name" value="Haem_peroxidase_sf"/>
</dbReference>
<evidence type="ECO:0000256" key="12">
    <source>
        <dbReference type="PIRSR" id="PIRSR600823-5"/>
    </source>
</evidence>
<evidence type="ECO:0000313" key="18">
    <source>
        <dbReference type="EMBL" id="GER52791.1"/>
    </source>
</evidence>
<dbReference type="EC" id="1.11.1.7" evidence="3 15"/>
<dbReference type="Gene3D" id="2.60.40.790">
    <property type="match status" value="1"/>
</dbReference>
<comment type="similarity">
    <text evidence="15">Belongs to the peroxidase family. Classical plant (class III) peroxidase subfamily.</text>
</comment>
<comment type="cofactor">
    <cofactor evidence="11 15">
        <name>heme b</name>
        <dbReference type="ChEBI" id="CHEBI:60344"/>
    </cofactor>
    <text evidence="11 15">Binds 1 heme b (iron(II)-protoporphyrin IX) group per subunit.</text>
</comment>
<feature type="domain" description="Plant heme peroxidase family profile" evidence="17">
    <location>
        <begin position="260"/>
        <end position="404"/>
    </location>
</feature>
<keyword evidence="5 15" id="KW-0349">Heme</keyword>
<evidence type="ECO:0000256" key="5">
    <source>
        <dbReference type="ARBA" id="ARBA00022617"/>
    </source>
</evidence>
<evidence type="ECO:0000256" key="3">
    <source>
        <dbReference type="ARBA" id="ARBA00012313"/>
    </source>
</evidence>
<dbReference type="SUPFAM" id="SSF48113">
    <property type="entry name" value="Heme-dependent peroxidases"/>
    <property type="match status" value="1"/>
</dbReference>
<comment type="catalytic activity">
    <reaction evidence="1 15">
        <text>2 a phenolic donor + H2O2 = 2 a phenolic radical donor + 2 H2O</text>
        <dbReference type="Rhea" id="RHEA:56136"/>
        <dbReference type="ChEBI" id="CHEBI:15377"/>
        <dbReference type="ChEBI" id="CHEBI:16240"/>
        <dbReference type="ChEBI" id="CHEBI:139520"/>
        <dbReference type="ChEBI" id="CHEBI:139521"/>
        <dbReference type="EC" id="1.11.1.7"/>
    </reaction>
</comment>
<comment type="caution">
    <text evidence="18">The sequence shown here is derived from an EMBL/GenBank/DDBJ whole genome shotgun (WGS) entry which is preliminary data.</text>
</comment>
<feature type="disulfide bond" evidence="12">
    <location>
        <begin position="280"/>
        <end position="311"/>
    </location>
</feature>
<dbReference type="InterPro" id="IPR019793">
    <property type="entry name" value="Peroxidases_heam-ligand_BS"/>
</dbReference>
<reference evidence="19" key="1">
    <citation type="journal article" date="2019" name="Curr. Biol.">
        <title>Genome Sequence of Striga asiatica Provides Insight into the Evolution of Plant Parasitism.</title>
        <authorList>
            <person name="Yoshida S."/>
            <person name="Kim S."/>
            <person name="Wafula E.K."/>
            <person name="Tanskanen J."/>
            <person name="Kim Y.M."/>
            <person name="Honaas L."/>
            <person name="Yang Z."/>
            <person name="Spallek T."/>
            <person name="Conn C.E."/>
            <person name="Ichihashi Y."/>
            <person name="Cheong K."/>
            <person name="Cui S."/>
            <person name="Der J.P."/>
            <person name="Gundlach H."/>
            <person name="Jiao Y."/>
            <person name="Hori C."/>
            <person name="Ishida J.K."/>
            <person name="Kasahara H."/>
            <person name="Kiba T."/>
            <person name="Kim M.S."/>
            <person name="Koo N."/>
            <person name="Laohavisit A."/>
            <person name="Lee Y.H."/>
            <person name="Lumba S."/>
            <person name="McCourt P."/>
            <person name="Mortimer J.C."/>
            <person name="Mutuku J.M."/>
            <person name="Nomura T."/>
            <person name="Sasaki-Sekimoto Y."/>
            <person name="Seto Y."/>
            <person name="Wang Y."/>
            <person name="Wakatake T."/>
            <person name="Sakakibara H."/>
            <person name="Demura T."/>
            <person name="Yamaguchi S."/>
            <person name="Yoneyama K."/>
            <person name="Manabe R.I."/>
            <person name="Nelson D.C."/>
            <person name="Schulman A.H."/>
            <person name="Timko M.P."/>
            <person name="dePamphilis C.W."/>
            <person name="Choi D."/>
            <person name="Shirasu K."/>
        </authorList>
    </citation>
    <scope>NUCLEOTIDE SEQUENCE [LARGE SCALE GENOMIC DNA]</scope>
    <source>
        <strain evidence="19">cv. UVA1</strain>
    </source>
</reference>
<dbReference type="Pfam" id="PF00011">
    <property type="entry name" value="HSP20"/>
    <property type="match status" value="1"/>
</dbReference>
<dbReference type="PANTHER" id="PTHR31517">
    <property type="match status" value="1"/>
</dbReference>
<comment type="cofactor">
    <cofactor evidence="11 15">
        <name>Ca(2+)</name>
        <dbReference type="ChEBI" id="CHEBI:29108"/>
    </cofactor>
    <text evidence="11 15">Binds 2 calcium ions per subunit.</text>
</comment>
<dbReference type="InterPro" id="IPR008978">
    <property type="entry name" value="HSP20-like_chaperone"/>
</dbReference>
<dbReference type="GO" id="GO:0042744">
    <property type="term" value="P:hydrogen peroxide catabolic process"/>
    <property type="evidence" value="ECO:0007669"/>
    <property type="project" value="UniProtKB-KW"/>
</dbReference>
<dbReference type="Gene3D" id="1.10.420.10">
    <property type="entry name" value="Peroxidase, domain 2"/>
    <property type="match status" value="1"/>
</dbReference>
<dbReference type="PROSITE" id="PS01031">
    <property type="entry name" value="SHSP"/>
    <property type="match status" value="1"/>
</dbReference>
<feature type="binding site" evidence="11">
    <location>
        <position position="322"/>
    </location>
    <ligand>
        <name>Ca(2+)</name>
        <dbReference type="ChEBI" id="CHEBI:29108"/>
        <label>2</label>
    </ligand>
</feature>
<evidence type="ECO:0000256" key="7">
    <source>
        <dbReference type="ARBA" id="ARBA00022837"/>
    </source>
</evidence>
<evidence type="ECO:0000256" key="9">
    <source>
        <dbReference type="ARBA" id="ARBA00023004"/>
    </source>
</evidence>
<evidence type="ECO:0000313" key="19">
    <source>
        <dbReference type="Proteomes" id="UP000325081"/>
    </source>
</evidence>
<proteinExistence type="inferred from homology"/>
<keyword evidence="15" id="KW-0376">Hydrogen peroxide</keyword>
<dbReference type="GO" id="GO:0046872">
    <property type="term" value="F:metal ion binding"/>
    <property type="evidence" value="ECO:0007669"/>
    <property type="project" value="UniProtKB-UniRule"/>
</dbReference>
<keyword evidence="15" id="KW-0964">Secreted</keyword>
<keyword evidence="19" id="KW-1185">Reference proteome</keyword>
<evidence type="ECO:0000259" key="17">
    <source>
        <dbReference type="PROSITE" id="PS50873"/>
    </source>
</evidence>
<dbReference type="PRINTS" id="PR00458">
    <property type="entry name" value="PEROXIDASE"/>
</dbReference>
<feature type="binding site" description="axial binding residue" evidence="11">
    <location>
        <position position="273"/>
    </location>
    <ligand>
        <name>heme b</name>
        <dbReference type="ChEBI" id="CHEBI:60344"/>
    </ligand>
    <ligandPart>
        <name>Fe</name>
        <dbReference type="ChEBI" id="CHEBI:18248"/>
    </ligandPart>
</feature>